<dbReference type="OrthoDB" id="583588at2"/>
<accession>D9SEE1</accession>
<evidence type="ECO:0000256" key="1">
    <source>
        <dbReference type="SAM" id="Coils"/>
    </source>
</evidence>
<dbReference type="RefSeq" id="WP_013292858.1">
    <property type="nucleotide sequence ID" value="NC_014394.1"/>
</dbReference>
<feature type="coiled-coil region" evidence="1">
    <location>
        <begin position="149"/>
        <end position="176"/>
    </location>
</feature>
<dbReference type="HOGENOM" id="CLU_095252_0_0_4"/>
<dbReference type="AlphaFoldDB" id="D9SEE1"/>
<evidence type="ECO:0008006" key="4">
    <source>
        <dbReference type="Google" id="ProtNLM"/>
    </source>
</evidence>
<evidence type="ECO:0000313" key="2">
    <source>
        <dbReference type="EMBL" id="ADL54917.1"/>
    </source>
</evidence>
<sequence length="208" mass="23801">MTLSQSSSSKSTSLVQHVRAGKVYRREDLVPYSTSVDRELQQLVAQGLLQKLAQGMYYKPKKNVFGEVPPNESDLLAVFLKDKNFLSFNPSVYNSLRLGTTQLYNKNIVYNHKRHGMFKLDQREYDFRLKHNFPKPSQVTTEYLLVDMLNNLSDLAEDEDEVLERAKKKLNQFDAKKLNKALVDFGSVATKRLVNAWLSQGLSKPGVL</sequence>
<organism evidence="2 3">
    <name type="scientific">Gallionella capsiferriformans (strain ES-2)</name>
    <name type="common">Gallionella ferruginea capsiferriformans (strain ES-2)</name>
    <dbReference type="NCBI Taxonomy" id="395494"/>
    <lineage>
        <taxon>Bacteria</taxon>
        <taxon>Pseudomonadati</taxon>
        <taxon>Pseudomonadota</taxon>
        <taxon>Betaproteobacteria</taxon>
        <taxon>Nitrosomonadales</taxon>
        <taxon>Gallionellaceae</taxon>
        <taxon>Gallionella</taxon>
    </lineage>
</organism>
<reference evidence="2 3" key="1">
    <citation type="submission" date="2010-08" db="EMBL/GenBank/DDBJ databases">
        <title>Complete sequence of Gallionella capsiferriformans ES-2.</title>
        <authorList>
            <consortium name="US DOE Joint Genome Institute"/>
            <person name="Lucas S."/>
            <person name="Copeland A."/>
            <person name="Lapidus A."/>
            <person name="Cheng J.-F."/>
            <person name="Bruce D."/>
            <person name="Goodwin L."/>
            <person name="Pitluck S."/>
            <person name="Chertkov O."/>
            <person name="Davenport K.W."/>
            <person name="Detter J.C."/>
            <person name="Han C."/>
            <person name="Tapia R."/>
            <person name="Land M."/>
            <person name="Hauser L."/>
            <person name="Chang Y.-J."/>
            <person name="Jeffries C."/>
            <person name="Kyrpides N."/>
            <person name="Ivanova N."/>
            <person name="Mikhailova N."/>
            <person name="Shelobolina E.S."/>
            <person name="Picardal F."/>
            <person name="Roden E."/>
            <person name="Emerson D."/>
            <person name="Woyke T."/>
        </authorList>
    </citation>
    <scope>NUCLEOTIDE SEQUENCE [LARGE SCALE GENOMIC DNA]</scope>
    <source>
        <strain evidence="2 3">ES-2</strain>
    </source>
</reference>
<dbReference type="KEGG" id="gca:Galf_0885"/>
<dbReference type="InterPro" id="IPR045738">
    <property type="entry name" value="DUF6088"/>
</dbReference>
<protein>
    <recommendedName>
        <fullName evidence="4">Transcriptional regulator, AbiEi antitoxin, Type IV TA system</fullName>
    </recommendedName>
</protein>
<proteinExistence type="predicted"/>
<dbReference type="Pfam" id="PF19570">
    <property type="entry name" value="DUF6088"/>
    <property type="match status" value="1"/>
</dbReference>
<dbReference type="Proteomes" id="UP000001235">
    <property type="component" value="Chromosome"/>
</dbReference>
<dbReference type="EMBL" id="CP002159">
    <property type="protein sequence ID" value="ADL54917.1"/>
    <property type="molecule type" value="Genomic_DNA"/>
</dbReference>
<gene>
    <name evidence="2" type="ordered locus">Galf_0885</name>
</gene>
<evidence type="ECO:0000313" key="3">
    <source>
        <dbReference type="Proteomes" id="UP000001235"/>
    </source>
</evidence>
<name>D9SEE1_GALCS</name>
<keyword evidence="3" id="KW-1185">Reference proteome</keyword>
<keyword evidence="1" id="KW-0175">Coiled coil</keyword>
<dbReference type="STRING" id="395494.Galf_0885"/>
<dbReference type="eggNOG" id="ENOG502ZAEA">
    <property type="taxonomic scope" value="Bacteria"/>
</dbReference>